<dbReference type="EMBL" id="AJWJ01000060">
    <property type="protein sequence ID" value="KAF2076433.1"/>
    <property type="molecule type" value="Genomic_DNA"/>
</dbReference>
<comment type="caution">
    <text evidence="1">The sequence shown here is derived from an EMBL/GenBank/DDBJ whole genome shotgun (WGS) entry which is preliminary data.</text>
</comment>
<sequence length="84" mass="9611">MNYTKLVQQSQTSLRLLGNRNVINASSMSMPAKLFYSTLLFGAAFIGKQIYDGSLEVELQFTPPFMSEPWVFSNIKRKEETQLE</sequence>
<dbReference type="AlphaFoldDB" id="A0A8J4PYD0"/>
<reference evidence="1" key="1">
    <citation type="submission" date="2020-01" db="EMBL/GenBank/DDBJ databases">
        <title>Development of genomics and gene disruption for Polysphondylium violaceum indicates a role for the polyketide synthase stlB in stalk morphogenesis.</title>
        <authorList>
            <person name="Narita B."/>
            <person name="Kawabe Y."/>
            <person name="Kin K."/>
            <person name="Saito T."/>
            <person name="Gibbs R."/>
            <person name="Kuspa A."/>
            <person name="Muzny D."/>
            <person name="Queller D."/>
            <person name="Richards S."/>
            <person name="Strassman J."/>
            <person name="Sucgang R."/>
            <person name="Worley K."/>
            <person name="Schaap P."/>
        </authorList>
    </citation>
    <scope>NUCLEOTIDE SEQUENCE</scope>
    <source>
        <strain evidence="1">QSvi11</strain>
    </source>
</reference>
<gene>
    <name evidence="1" type="ORF">CYY_002236</name>
</gene>
<organism evidence="1 2">
    <name type="scientific">Polysphondylium violaceum</name>
    <dbReference type="NCBI Taxonomy" id="133409"/>
    <lineage>
        <taxon>Eukaryota</taxon>
        <taxon>Amoebozoa</taxon>
        <taxon>Evosea</taxon>
        <taxon>Eumycetozoa</taxon>
        <taxon>Dictyostelia</taxon>
        <taxon>Dictyosteliales</taxon>
        <taxon>Dictyosteliaceae</taxon>
        <taxon>Polysphondylium</taxon>
    </lineage>
</organism>
<dbReference type="Proteomes" id="UP000695562">
    <property type="component" value="Unassembled WGS sequence"/>
</dbReference>
<proteinExistence type="predicted"/>
<protein>
    <submittedName>
        <fullName evidence="1">Uncharacterized protein</fullName>
    </submittedName>
</protein>
<name>A0A8J4PYD0_9MYCE</name>
<keyword evidence="2" id="KW-1185">Reference proteome</keyword>
<evidence type="ECO:0000313" key="1">
    <source>
        <dbReference type="EMBL" id="KAF2076433.1"/>
    </source>
</evidence>
<accession>A0A8J4PYD0</accession>
<evidence type="ECO:0000313" key="2">
    <source>
        <dbReference type="Proteomes" id="UP000695562"/>
    </source>
</evidence>